<evidence type="ECO:0000313" key="1">
    <source>
        <dbReference type="EMBL" id="KAA1076042.1"/>
    </source>
</evidence>
<accession>A0A5B0MH87</accession>
<reference evidence="1 2" key="1">
    <citation type="submission" date="2019-05" db="EMBL/GenBank/DDBJ databases">
        <title>Emergence of the Ug99 lineage of the wheat stem rust pathogen through somatic hybridization.</title>
        <authorList>
            <person name="Li F."/>
            <person name="Upadhyaya N.M."/>
            <person name="Sperschneider J."/>
            <person name="Matny O."/>
            <person name="Nguyen-Phuc H."/>
            <person name="Mago R."/>
            <person name="Raley C."/>
            <person name="Miller M.E."/>
            <person name="Silverstein K.A.T."/>
            <person name="Henningsen E."/>
            <person name="Hirsch C.D."/>
            <person name="Visser B."/>
            <person name="Pretorius Z.A."/>
            <person name="Steffenson B.J."/>
            <person name="Schwessinger B."/>
            <person name="Dodds P.N."/>
            <person name="Figueroa M."/>
        </authorList>
    </citation>
    <scope>NUCLEOTIDE SEQUENCE [LARGE SCALE GENOMIC DNA]</scope>
    <source>
        <strain evidence="1 2">Ug99</strain>
    </source>
</reference>
<comment type="caution">
    <text evidence="1">The sequence shown here is derived from an EMBL/GenBank/DDBJ whole genome shotgun (WGS) entry which is preliminary data.</text>
</comment>
<proteinExistence type="predicted"/>
<protein>
    <submittedName>
        <fullName evidence="1">Uncharacterized protein</fullName>
    </submittedName>
</protein>
<gene>
    <name evidence="1" type="ORF">PGTUg99_034243</name>
</gene>
<organism evidence="1 2">
    <name type="scientific">Puccinia graminis f. sp. tritici</name>
    <dbReference type="NCBI Taxonomy" id="56615"/>
    <lineage>
        <taxon>Eukaryota</taxon>
        <taxon>Fungi</taxon>
        <taxon>Dikarya</taxon>
        <taxon>Basidiomycota</taxon>
        <taxon>Pucciniomycotina</taxon>
        <taxon>Pucciniomycetes</taxon>
        <taxon>Pucciniales</taxon>
        <taxon>Pucciniaceae</taxon>
        <taxon>Puccinia</taxon>
    </lineage>
</organism>
<dbReference type="Proteomes" id="UP000325313">
    <property type="component" value="Unassembled WGS sequence"/>
</dbReference>
<dbReference type="EMBL" id="VDEP01000471">
    <property type="protein sequence ID" value="KAA1076042.1"/>
    <property type="molecule type" value="Genomic_DNA"/>
</dbReference>
<name>A0A5B0MH87_PUCGR</name>
<dbReference type="AlphaFoldDB" id="A0A5B0MH87"/>
<evidence type="ECO:0000313" key="2">
    <source>
        <dbReference type="Proteomes" id="UP000325313"/>
    </source>
</evidence>
<sequence length="118" mass="13056">MAQKCSAGMLNSPSLHFFRTHFATLNLPAIPLRSLKRPSPATLPARLTPLVRLTEHQHCQLPSSPCLTPTISYPPRRLAPVSYRYPPLLFARLTEDHQLPSPLFGPSTLLIIATLSPP</sequence>